<feature type="non-terminal residue" evidence="1">
    <location>
        <position position="1"/>
    </location>
</feature>
<dbReference type="EMBL" id="KZ820830">
    <property type="protein sequence ID" value="PWN46622.1"/>
    <property type="molecule type" value="Genomic_DNA"/>
</dbReference>
<protein>
    <submittedName>
        <fullName evidence="1">DUF572-domain-containing protein</fullName>
    </submittedName>
</protein>
<name>A0ACD0NLC7_9BASI</name>
<organism evidence="1 2">
    <name type="scientific">Violaceomyces palustris</name>
    <dbReference type="NCBI Taxonomy" id="1673888"/>
    <lineage>
        <taxon>Eukaryota</taxon>
        <taxon>Fungi</taxon>
        <taxon>Dikarya</taxon>
        <taxon>Basidiomycota</taxon>
        <taxon>Ustilaginomycotina</taxon>
        <taxon>Ustilaginomycetes</taxon>
        <taxon>Violaceomycetales</taxon>
        <taxon>Violaceomycetaceae</taxon>
        <taxon>Violaceomyces</taxon>
    </lineage>
</organism>
<proteinExistence type="predicted"/>
<gene>
    <name evidence="1" type="ORF">IE53DRAFT_391211</name>
</gene>
<evidence type="ECO:0000313" key="2">
    <source>
        <dbReference type="Proteomes" id="UP000245626"/>
    </source>
</evidence>
<keyword evidence="2" id="KW-1185">Reference proteome</keyword>
<accession>A0ACD0NLC7</accession>
<dbReference type="Proteomes" id="UP000245626">
    <property type="component" value="Unassembled WGS sequence"/>
</dbReference>
<sequence>PPDFDPSKVPRRKIAKDAQQTVRLMAPFTMRCKSCGEFIYKGKKFNARKETVLGEDYYGIKIFRFYIKCTQCSSEITFKTDPKNTDYVAEHGATRNAEPWREEGDGEEEEEDDDDRLVRLEREREEQDPMKKLEERTIDSRREMEILDKLQDIRTRNARMERIDSDLVLEAIEEREKGKRAMNPEELERLRAEEEDERMVKRYFGRAMDVQIPLEVEGGETSVVDPGSRDGGGGSEGKDPKRSTIVKRRSEQGEEEKEPDVKSLLSERARNQLETVASGSGSGTKKKRKPNNAFGIVQKKKSGVA</sequence>
<evidence type="ECO:0000313" key="1">
    <source>
        <dbReference type="EMBL" id="PWN46622.1"/>
    </source>
</evidence>
<reference evidence="1 2" key="1">
    <citation type="journal article" date="2018" name="Mol. Biol. Evol.">
        <title>Broad Genomic Sampling Reveals a Smut Pathogenic Ancestry of the Fungal Clade Ustilaginomycotina.</title>
        <authorList>
            <person name="Kijpornyongpan T."/>
            <person name="Mondo S.J."/>
            <person name="Barry K."/>
            <person name="Sandor L."/>
            <person name="Lee J."/>
            <person name="Lipzen A."/>
            <person name="Pangilinan J."/>
            <person name="LaButti K."/>
            <person name="Hainaut M."/>
            <person name="Henrissat B."/>
            <person name="Grigoriev I.V."/>
            <person name="Spatafora J.W."/>
            <person name="Aime M.C."/>
        </authorList>
    </citation>
    <scope>NUCLEOTIDE SEQUENCE [LARGE SCALE GENOMIC DNA]</scope>
    <source>
        <strain evidence="1 2">SA 807</strain>
    </source>
</reference>